<evidence type="ECO:0000313" key="1">
    <source>
        <dbReference type="EMBL" id="RFN45256.1"/>
    </source>
</evidence>
<dbReference type="Proteomes" id="UP000265631">
    <property type="component" value="Unassembled WGS sequence"/>
</dbReference>
<sequence length="375" mass="42403">MATQAPDTFVIDTPTPGNPSTITLIDHPSNRPDTSDVLDPFELPDLLDKADRESPTIPYPVMNITKTFSTLPPEMRQAIWKAVSPSGHDAVMGPYRISDGDTIDHGAFSSVLCNRDIRVATLVCRAAFDAWANASIGKLYMSLYDEALDSLKDLRFDVDSIVTLLPGTFKLKQLFNTLLRRHERGYKHVKTVHIGISAVVCEAGVSPIANDQLGESKFRLFGINDASLPDFLDTCHAPRRFHHMKECYITSIQEFWADNRTPKQMRQVWEECISSNNNLITPELKPVIVATESADEIQYRADVSWRSEMKVEKLAWSVQTTGGDTTEWFDNWSIHLGHRLLRQARCRKCWPEDTGYYEMLGADIPSQEALEDRIE</sequence>
<evidence type="ECO:0000313" key="2">
    <source>
        <dbReference type="Proteomes" id="UP000265631"/>
    </source>
</evidence>
<comment type="caution">
    <text evidence="1">The sequence shown here is derived from an EMBL/GenBank/DDBJ whole genome shotgun (WGS) entry which is preliminary data.</text>
</comment>
<reference evidence="1 2" key="1">
    <citation type="journal article" date="2018" name="PLoS Pathog.">
        <title>Evolution of structural diversity of trichothecenes, a family of toxins produced by plant pathogenic and entomopathogenic fungi.</title>
        <authorList>
            <person name="Proctor R.H."/>
            <person name="McCormick S.P."/>
            <person name="Kim H.S."/>
            <person name="Cardoza R.E."/>
            <person name="Stanley A.M."/>
            <person name="Lindo L."/>
            <person name="Kelly A."/>
            <person name="Brown D.W."/>
            <person name="Lee T."/>
            <person name="Vaughan M.M."/>
            <person name="Alexander N.J."/>
            <person name="Busman M."/>
            <person name="Gutierrez S."/>
        </authorList>
    </citation>
    <scope>NUCLEOTIDE SEQUENCE [LARGE SCALE GENOMIC DNA]</scope>
    <source>
        <strain evidence="1 2">NRRL 13405</strain>
    </source>
</reference>
<protein>
    <submittedName>
        <fullName evidence="1">Uncharacterized protein</fullName>
    </submittedName>
</protein>
<proteinExistence type="predicted"/>
<dbReference type="EMBL" id="PXXK01000362">
    <property type="protein sequence ID" value="RFN45256.1"/>
    <property type="molecule type" value="Genomic_DNA"/>
</dbReference>
<keyword evidence="2" id="KW-1185">Reference proteome</keyword>
<organism evidence="1 2">
    <name type="scientific">Fusarium flagelliforme</name>
    <dbReference type="NCBI Taxonomy" id="2675880"/>
    <lineage>
        <taxon>Eukaryota</taxon>
        <taxon>Fungi</taxon>
        <taxon>Dikarya</taxon>
        <taxon>Ascomycota</taxon>
        <taxon>Pezizomycotina</taxon>
        <taxon>Sordariomycetes</taxon>
        <taxon>Hypocreomycetidae</taxon>
        <taxon>Hypocreales</taxon>
        <taxon>Nectriaceae</taxon>
        <taxon>Fusarium</taxon>
        <taxon>Fusarium incarnatum-equiseti species complex</taxon>
    </lineage>
</organism>
<dbReference type="AlphaFoldDB" id="A0A395MBR2"/>
<name>A0A395MBR2_9HYPO</name>
<gene>
    <name evidence="1" type="ORF">FIE12Z_10537</name>
</gene>
<accession>A0A395MBR2</accession>